<dbReference type="Pfam" id="PF13966">
    <property type="entry name" value="zf-RVT"/>
    <property type="match status" value="1"/>
</dbReference>
<dbReference type="Gramene" id="C.cajan_01913.t">
    <property type="protein sequence ID" value="C.cajan_01913.t.cds1"/>
    <property type="gene ID" value="C.cajan_01913"/>
</dbReference>
<feature type="domain" description="Reverse transcriptase zinc-binding" evidence="1">
    <location>
        <begin position="12"/>
        <end position="81"/>
    </location>
</feature>
<protein>
    <recommendedName>
        <fullName evidence="1">Reverse transcriptase zinc-binding domain-containing protein</fullName>
    </recommendedName>
</protein>
<sequence>MDQPILDEGADLLRKLWSSFVPPRIIFLSWRMLQNRIPTIDQLIVRGLVFSDPHLSCPFCSTTLESSQHLFLECEFSRNVWHNVFTWTGIRLELPSSLGHLFFLLRSMFLDKVKRKWRDIFWHATIWVLWTNRNEIVFRNKTVSHFDFPYQIKIISWHWWMYRNGCRPGFTFAAWCFDPWLCILRG</sequence>
<dbReference type="PANTHER" id="PTHR33116:SF78">
    <property type="entry name" value="OS12G0587133 PROTEIN"/>
    <property type="match status" value="1"/>
</dbReference>
<dbReference type="OMA" id="CLLCNTH"/>
<gene>
    <name evidence="2" type="ORF">KK1_001963</name>
</gene>
<evidence type="ECO:0000259" key="1">
    <source>
        <dbReference type="Pfam" id="PF13966"/>
    </source>
</evidence>
<dbReference type="EMBL" id="CM003613">
    <property type="protein sequence ID" value="KYP55738.1"/>
    <property type="molecule type" value="Genomic_DNA"/>
</dbReference>
<keyword evidence="3" id="KW-1185">Reference proteome</keyword>
<dbReference type="AlphaFoldDB" id="A0A151SLS5"/>
<proteinExistence type="predicted"/>
<evidence type="ECO:0000313" key="3">
    <source>
        <dbReference type="Proteomes" id="UP000075243"/>
    </source>
</evidence>
<dbReference type="InterPro" id="IPR026960">
    <property type="entry name" value="RVT-Znf"/>
</dbReference>
<reference evidence="2 3" key="1">
    <citation type="journal article" date="2012" name="Nat. Biotechnol.">
        <title>Draft genome sequence of pigeonpea (Cajanus cajan), an orphan legume crop of resource-poor farmers.</title>
        <authorList>
            <person name="Varshney R.K."/>
            <person name="Chen W."/>
            <person name="Li Y."/>
            <person name="Bharti A.K."/>
            <person name="Saxena R.K."/>
            <person name="Schlueter J.A."/>
            <person name="Donoghue M.T."/>
            <person name="Azam S."/>
            <person name="Fan G."/>
            <person name="Whaley A.M."/>
            <person name="Farmer A.D."/>
            <person name="Sheridan J."/>
            <person name="Iwata A."/>
            <person name="Tuteja R."/>
            <person name="Penmetsa R.V."/>
            <person name="Wu W."/>
            <person name="Upadhyaya H.D."/>
            <person name="Yang S.P."/>
            <person name="Shah T."/>
            <person name="Saxena K.B."/>
            <person name="Michael T."/>
            <person name="McCombie W.R."/>
            <person name="Yang B."/>
            <person name="Zhang G."/>
            <person name="Yang H."/>
            <person name="Wang J."/>
            <person name="Spillane C."/>
            <person name="Cook D.R."/>
            <person name="May G.D."/>
            <person name="Xu X."/>
            <person name="Jackson S.A."/>
        </authorList>
    </citation>
    <scope>NUCLEOTIDE SEQUENCE [LARGE SCALE GENOMIC DNA]</scope>
    <source>
        <strain evidence="3">cv. Asha</strain>
    </source>
</reference>
<name>A0A151SLS5_CAJCA</name>
<dbReference type="Proteomes" id="UP000075243">
    <property type="component" value="Chromosome 11"/>
</dbReference>
<organism evidence="2 3">
    <name type="scientific">Cajanus cajan</name>
    <name type="common">Pigeon pea</name>
    <name type="synonym">Cajanus indicus</name>
    <dbReference type="NCBI Taxonomy" id="3821"/>
    <lineage>
        <taxon>Eukaryota</taxon>
        <taxon>Viridiplantae</taxon>
        <taxon>Streptophyta</taxon>
        <taxon>Embryophyta</taxon>
        <taxon>Tracheophyta</taxon>
        <taxon>Spermatophyta</taxon>
        <taxon>Magnoliopsida</taxon>
        <taxon>eudicotyledons</taxon>
        <taxon>Gunneridae</taxon>
        <taxon>Pentapetalae</taxon>
        <taxon>rosids</taxon>
        <taxon>fabids</taxon>
        <taxon>Fabales</taxon>
        <taxon>Fabaceae</taxon>
        <taxon>Papilionoideae</taxon>
        <taxon>50 kb inversion clade</taxon>
        <taxon>NPAAA clade</taxon>
        <taxon>indigoferoid/millettioid clade</taxon>
        <taxon>Phaseoleae</taxon>
        <taxon>Cajanus</taxon>
    </lineage>
</organism>
<evidence type="ECO:0000313" key="2">
    <source>
        <dbReference type="EMBL" id="KYP55738.1"/>
    </source>
</evidence>
<accession>A0A151SLS5</accession>
<dbReference type="PANTHER" id="PTHR33116">
    <property type="entry name" value="REVERSE TRANSCRIPTASE ZINC-BINDING DOMAIN-CONTAINING PROTEIN-RELATED-RELATED"/>
    <property type="match status" value="1"/>
</dbReference>